<organism evidence="4 5">
    <name type="scientific">Cytobacillus horneckiae</name>
    <dbReference type="NCBI Taxonomy" id="549687"/>
    <lineage>
        <taxon>Bacteria</taxon>
        <taxon>Bacillati</taxon>
        <taxon>Bacillota</taxon>
        <taxon>Bacilli</taxon>
        <taxon>Bacillales</taxon>
        <taxon>Bacillaceae</taxon>
        <taxon>Cytobacillus</taxon>
    </lineage>
</organism>
<dbReference type="AlphaFoldDB" id="A0A2N0ZAC1"/>
<dbReference type="Pfam" id="PF00440">
    <property type="entry name" value="TetR_N"/>
    <property type="match status" value="1"/>
</dbReference>
<sequence>MDSKANQKRKHILNSATQFILENSFSDLTLEAVAKQAGISKGGLLYHFPNKDLLIKGIAEHIFEDVSMNFTELAESDPKVTGKWCRALIESSKLDLENMAEQNVGKLALSLLNLDAAKDISEMYQSILVKLDKDGIDPITATMIRLVIDGLYYSEMLNIAPLEKDKQEKIFQRLFQMTEKET</sequence>
<keyword evidence="1 2" id="KW-0238">DNA-binding</keyword>
<name>A0A2N0ZAC1_9BACI</name>
<feature type="DNA-binding region" description="H-T-H motif" evidence="2">
    <location>
        <begin position="29"/>
        <end position="48"/>
    </location>
</feature>
<dbReference type="GO" id="GO:0003677">
    <property type="term" value="F:DNA binding"/>
    <property type="evidence" value="ECO:0007669"/>
    <property type="project" value="UniProtKB-UniRule"/>
</dbReference>
<dbReference type="PROSITE" id="PS50977">
    <property type="entry name" value="HTH_TETR_2"/>
    <property type="match status" value="1"/>
</dbReference>
<keyword evidence="5" id="KW-1185">Reference proteome</keyword>
<evidence type="ECO:0000313" key="4">
    <source>
        <dbReference type="EMBL" id="PKG26449.1"/>
    </source>
</evidence>
<feature type="domain" description="HTH tetR-type" evidence="3">
    <location>
        <begin position="6"/>
        <end position="66"/>
    </location>
</feature>
<proteinExistence type="predicted"/>
<dbReference type="InterPro" id="IPR001647">
    <property type="entry name" value="HTH_TetR"/>
</dbReference>
<dbReference type="Proteomes" id="UP000233343">
    <property type="component" value="Unassembled WGS sequence"/>
</dbReference>
<reference evidence="4 5" key="1">
    <citation type="journal article" date="2010" name="Int. J. Syst. Evol. Microbiol.">
        <title>Bacillus horneckiae sp. nov., isolated from a spacecraft-assembly clean room.</title>
        <authorList>
            <person name="Vaishampayan P."/>
            <person name="Probst A."/>
            <person name="Krishnamurthi S."/>
            <person name="Ghosh S."/>
            <person name="Osman S."/>
            <person name="McDowall A."/>
            <person name="Ruckmani A."/>
            <person name="Mayilraj S."/>
            <person name="Venkateswaran K."/>
        </authorList>
    </citation>
    <scope>NUCLEOTIDE SEQUENCE [LARGE SCALE GENOMIC DNA]</scope>
    <source>
        <strain evidence="5">1PO1SC</strain>
    </source>
</reference>
<dbReference type="Gene3D" id="1.10.357.10">
    <property type="entry name" value="Tetracycline Repressor, domain 2"/>
    <property type="match status" value="1"/>
</dbReference>
<evidence type="ECO:0000256" key="2">
    <source>
        <dbReference type="PROSITE-ProRule" id="PRU00335"/>
    </source>
</evidence>
<dbReference type="PRINTS" id="PR00455">
    <property type="entry name" value="HTHTETR"/>
</dbReference>
<dbReference type="Pfam" id="PF17937">
    <property type="entry name" value="TetR_C_28"/>
    <property type="match status" value="1"/>
</dbReference>
<dbReference type="SUPFAM" id="SSF46689">
    <property type="entry name" value="Homeodomain-like"/>
    <property type="match status" value="1"/>
</dbReference>
<dbReference type="InterPro" id="IPR041479">
    <property type="entry name" value="TetR_CgmR_C"/>
</dbReference>
<dbReference type="SUPFAM" id="SSF48498">
    <property type="entry name" value="Tetracyclin repressor-like, C-terminal domain"/>
    <property type="match status" value="1"/>
</dbReference>
<evidence type="ECO:0000256" key="1">
    <source>
        <dbReference type="ARBA" id="ARBA00023125"/>
    </source>
</evidence>
<dbReference type="InterPro" id="IPR009057">
    <property type="entry name" value="Homeodomain-like_sf"/>
</dbReference>
<accession>A0A2N0ZAC1</accession>
<evidence type="ECO:0000259" key="3">
    <source>
        <dbReference type="PROSITE" id="PS50977"/>
    </source>
</evidence>
<dbReference type="InterPro" id="IPR036271">
    <property type="entry name" value="Tet_transcr_reg_TetR-rel_C_sf"/>
</dbReference>
<comment type="caution">
    <text evidence="4">The sequence shown here is derived from an EMBL/GenBank/DDBJ whole genome shotgun (WGS) entry which is preliminary data.</text>
</comment>
<dbReference type="EMBL" id="PISD01000067">
    <property type="protein sequence ID" value="PKG26449.1"/>
    <property type="molecule type" value="Genomic_DNA"/>
</dbReference>
<gene>
    <name evidence="4" type="ORF">CWS20_24045</name>
</gene>
<evidence type="ECO:0000313" key="5">
    <source>
        <dbReference type="Proteomes" id="UP000233343"/>
    </source>
</evidence>
<protein>
    <submittedName>
        <fullName evidence="4">TetR/AcrR family transcriptional regulator</fullName>
    </submittedName>
</protein>